<organism evidence="1 2">
    <name type="scientific">Paucilactobacillus vaccinostercus DSM 20634</name>
    <dbReference type="NCBI Taxonomy" id="1423813"/>
    <lineage>
        <taxon>Bacteria</taxon>
        <taxon>Bacillati</taxon>
        <taxon>Bacillota</taxon>
        <taxon>Bacilli</taxon>
        <taxon>Lactobacillales</taxon>
        <taxon>Lactobacillaceae</taxon>
        <taxon>Paucilactobacillus</taxon>
    </lineage>
</organism>
<dbReference type="Proteomes" id="UP000051733">
    <property type="component" value="Unassembled WGS sequence"/>
</dbReference>
<dbReference type="EMBL" id="AYYY01000066">
    <property type="protein sequence ID" value="KRM60338.1"/>
    <property type="molecule type" value="Genomic_DNA"/>
</dbReference>
<sequence>MGSLYLTRWPDNFDDVEITGTTVQYLDSGEVLFANEMFSPGMQLCKWRSRVNYLDQGIKPTLPLLEVGKEYTVSAVLTADRTPAVQLRITFFDVNGEKLKMISSTTLSKVFVFPEGAVSYEVALVNLNHTWIKFQYLMIKAADDARQVTARLDRTGGWVAVQTDDLTEVDEQSAILQISYGSRTTMSIPQMANQPSLMVWAYVDDANVMKVLTDIRQTLTHTHFAQVKYLPGQRERFSPESRTQVDELAAQLMEES</sequence>
<reference evidence="1 2" key="1">
    <citation type="journal article" date="2015" name="Genome Announc.">
        <title>Expanding the biotechnology potential of lactobacilli through comparative genomics of 213 strains and associated genera.</title>
        <authorList>
            <person name="Sun Z."/>
            <person name="Harris H.M."/>
            <person name="McCann A."/>
            <person name="Guo C."/>
            <person name="Argimon S."/>
            <person name="Zhang W."/>
            <person name="Yang X."/>
            <person name="Jeffery I.B."/>
            <person name="Cooney J.C."/>
            <person name="Kagawa T.F."/>
            <person name="Liu W."/>
            <person name="Song Y."/>
            <person name="Salvetti E."/>
            <person name="Wrobel A."/>
            <person name="Rasinkangas P."/>
            <person name="Parkhill J."/>
            <person name="Rea M.C."/>
            <person name="O'Sullivan O."/>
            <person name="Ritari J."/>
            <person name="Douillard F.P."/>
            <person name="Paul Ross R."/>
            <person name="Yang R."/>
            <person name="Briner A.E."/>
            <person name="Felis G.E."/>
            <person name="de Vos W.M."/>
            <person name="Barrangou R."/>
            <person name="Klaenhammer T.R."/>
            <person name="Caufield P.W."/>
            <person name="Cui Y."/>
            <person name="Zhang H."/>
            <person name="O'Toole P.W."/>
        </authorList>
    </citation>
    <scope>NUCLEOTIDE SEQUENCE [LARGE SCALE GENOMIC DNA]</scope>
    <source>
        <strain evidence="1 2">DSM 20634</strain>
    </source>
</reference>
<keyword evidence="2" id="KW-1185">Reference proteome</keyword>
<protein>
    <recommendedName>
        <fullName evidence="3">Accessory Sec system protein Asp3</fullName>
    </recommendedName>
</protein>
<dbReference type="RefSeq" id="WP_057781087.1">
    <property type="nucleotide sequence ID" value="NZ_AYYY01000066.1"/>
</dbReference>
<name>A0A0R2A1N8_9LACO</name>
<dbReference type="GO" id="GO:0015031">
    <property type="term" value="P:protein transport"/>
    <property type="evidence" value="ECO:0007669"/>
    <property type="project" value="InterPro"/>
</dbReference>
<dbReference type="InterPro" id="IPR022259">
    <property type="entry name" value="Acessory_Sec_prot_Asp3"/>
</dbReference>
<evidence type="ECO:0008006" key="3">
    <source>
        <dbReference type="Google" id="ProtNLM"/>
    </source>
</evidence>
<evidence type="ECO:0000313" key="1">
    <source>
        <dbReference type="EMBL" id="KRM60338.1"/>
    </source>
</evidence>
<dbReference type="STRING" id="1423813.FC26_GL000768"/>
<comment type="caution">
    <text evidence="1">The sequence shown here is derived from an EMBL/GenBank/DDBJ whole genome shotgun (WGS) entry which is preliminary data.</text>
</comment>
<evidence type="ECO:0000313" key="2">
    <source>
        <dbReference type="Proteomes" id="UP000051733"/>
    </source>
</evidence>
<dbReference type="Pfam" id="PF15432">
    <property type="entry name" value="Sec-ASP3"/>
    <property type="match status" value="1"/>
</dbReference>
<gene>
    <name evidence="1" type="ORF">FC26_GL000768</name>
</gene>
<dbReference type="AlphaFoldDB" id="A0A0R2A1N8"/>
<dbReference type="NCBIfam" id="TIGR03711">
    <property type="entry name" value="acc_sec_asp3"/>
    <property type="match status" value="1"/>
</dbReference>
<accession>A0A0R2A1N8</accession>
<dbReference type="OrthoDB" id="2042927at2"/>
<proteinExistence type="predicted"/>
<dbReference type="PATRIC" id="fig|1423813.3.peg.778"/>